<dbReference type="SUPFAM" id="SSF56059">
    <property type="entry name" value="Glutathione synthetase ATP-binding domain-like"/>
    <property type="match status" value="1"/>
</dbReference>
<evidence type="ECO:0000313" key="1">
    <source>
        <dbReference type="EMBL" id="PQM34016.1"/>
    </source>
</evidence>
<organism evidence="1 2">
    <name type="scientific">Prunus yedoensis var. nudiflora</name>
    <dbReference type="NCBI Taxonomy" id="2094558"/>
    <lineage>
        <taxon>Eukaryota</taxon>
        <taxon>Viridiplantae</taxon>
        <taxon>Streptophyta</taxon>
        <taxon>Embryophyta</taxon>
        <taxon>Tracheophyta</taxon>
        <taxon>Spermatophyta</taxon>
        <taxon>Magnoliopsida</taxon>
        <taxon>eudicotyledons</taxon>
        <taxon>Gunneridae</taxon>
        <taxon>Pentapetalae</taxon>
        <taxon>rosids</taxon>
        <taxon>fabids</taxon>
        <taxon>Rosales</taxon>
        <taxon>Rosaceae</taxon>
        <taxon>Amygdaloideae</taxon>
        <taxon>Amygdaleae</taxon>
        <taxon>Prunus</taxon>
    </lineage>
</organism>
<dbReference type="OrthoDB" id="1930985at2759"/>
<keyword evidence="2" id="KW-1185">Reference proteome</keyword>
<dbReference type="Proteomes" id="UP000250321">
    <property type="component" value="Unassembled WGS sequence"/>
</dbReference>
<sequence>MSSTVKGMLIRTAPEVYRQRLFKGKYVDQFDLARQENPSFHGLNWSGRVGHTRHSRQSMHIVNGITNPNPNKYEPGHNKAKAILSPVADSTTPTTKKRVFTFGKGKSEGNKGMKSLLGGKGANLAEMASIGLSVRLDLLYQQKHAKSIRRMARSYQKVCGRRY</sequence>
<dbReference type="AlphaFoldDB" id="A0A314UBB4"/>
<keyword evidence="1" id="KW-0418">Kinase</keyword>
<dbReference type="PANTHER" id="PTHR22931:SF9">
    <property type="entry name" value="PYRUVATE, PHOSPHATE DIKINASE 1, CHLOROPLASTIC"/>
    <property type="match status" value="1"/>
</dbReference>
<accession>A0A314UBB4</accession>
<gene>
    <name evidence="1" type="ORF">Pyn_32405</name>
</gene>
<protein>
    <submittedName>
        <fullName evidence="1">Pyruvate phosphate dikinase chloroplastic isoform X3</fullName>
    </submittedName>
</protein>
<dbReference type="InterPro" id="IPR013815">
    <property type="entry name" value="ATP_grasp_subdomain_1"/>
</dbReference>
<dbReference type="STRING" id="2094558.A0A314UBB4"/>
<evidence type="ECO:0000313" key="2">
    <source>
        <dbReference type="Proteomes" id="UP000250321"/>
    </source>
</evidence>
<dbReference type="InterPro" id="IPR010121">
    <property type="entry name" value="Pyruvate_phosphate_dikinase"/>
</dbReference>
<proteinExistence type="predicted"/>
<name>A0A314UBB4_PRUYE</name>
<dbReference type="PANTHER" id="PTHR22931">
    <property type="entry name" value="PHOSPHOENOLPYRUVATE DIKINASE-RELATED"/>
    <property type="match status" value="1"/>
</dbReference>
<dbReference type="Gene3D" id="3.30.1490.20">
    <property type="entry name" value="ATP-grasp fold, A domain"/>
    <property type="match status" value="1"/>
</dbReference>
<dbReference type="GO" id="GO:0005524">
    <property type="term" value="F:ATP binding"/>
    <property type="evidence" value="ECO:0007669"/>
    <property type="project" value="InterPro"/>
</dbReference>
<dbReference type="EMBL" id="PJQY01003840">
    <property type="protein sequence ID" value="PQM34016.1"/>
    <property type="molecule type" value="Genomic_DNA"/>
</dbReference>
<keyword evidence="1" id="KW-0808">Transferase</keyword>
<dbReference type="GO" id="GO:0016301">
    <property type="term" value="F:kinase activity"/>
    <property type="evidence" value="ECO:0007669"/>
    <property type="project" value="UniProtKB-KW"/>
</dbReference>
<keyword evidence="1" id="KW-0670">Pyruvate</keyword>
<comment type="caution">
    <text evidence="1">The sequence shown here is derived from an EMBL/GenBank/DDBJ whole genome shotgun (WGS) entry which is preliminary data.</text>
</comment>
<dbReference type="GO" id="GO:0050242">
    <property type="term" value="F:pyruvate, phosphate dikinase activity"/>
    <property type="evidence" value="ECO:0007669"/>
    <property type="project" value="InterPro"/>
</dbReference>
<reference evidence="1 2" key="1">
    <citation type="submission" date="2018-02" db="EMBL/GenBank/DDBJ databases">
        <title>Draft genome of wild Prunus yedoensis var. nudiflora.</title>
        <authorList>
            <person name="Baek S."/>
            <person name="Kim J.-H."/>
            <person name="Choi K."/>
            <person name="Kim G.-B."/>
            <person name="Cho A."/>
            <person name="Jang H."/>
            <person name="Shin C.-H."/>
            <person name="Yu H.-J."/>
            <person name="Mun J.-H."/>
        </authorList>
    </citation>
    <scope>NUCLEOTIDE SEQUENCE [LARGE SCALE GENOMIC DNA]</scope>
    <source>
        <strain evidence="2">cv. Jeju island</strain>
        <tissue evidence="1">Leaf</tissue>
    </source>
</reference>